<dbReference type="GO" id="GO:0003677">
    <property type="term" value="F:DNA binding"/>
    <property type="evidence" value="ECO:0007669"/>
    <property type="project" value="InterPro"/>
</dbReference>
<dbReference type="PRINTS" id="PR00508">
    <property type="entry name" value="S21N4MTFRASE"/>
</dbReference>
<comment type="caution">
    <text evidence="5">The sequence shown here is derived from an EMBL/GenBank/DDBJ whole genome shotgun (WGS) entry which is preliminary data.</text>
</comment>
<evidence type="ECO:0000259" key="4">
    <source>
        <dbReference type="Pfam" id="PF01555"/>
    </source>
</evidence>
<dbReference type="OrthoDB" id="9800801at2"/>
<dbReference type="InterPro" id="IPR002941">
    <property type="entry name" value="DNA_methylase_N4/N6"/>
</dbReference>
<dbReference type="EC" id="2.1.1.-" evidence="3"/>
<keyword evidence="6" id="KW-1185">Reference proteome</keyword>
<reference evidence="5 6" key="1">
    <citation type="submission" date="2019-03" db="EMBL/GenBank/DDBJ databases">
        <title>Characterization of a novel Mycoplasma cynos real-time PCR assay.</title>
        <authorList>
            <person name="Tallmadge R.L."/>
            <person name="Mitchell P.K."/>
            <person name="Goodman L."/>
        </authorList>
    </citation>
    <scope>NUCLEOTIDE SEQUENCE [LARGE SCALE GENOMIC DNA]</scope>
    <source>
        <strain evidence="5 6">1642</strain>
    </source>
</reference>
<dbReference type="GO" id="GO:0008170">
    <property type="term" value="F:N-methyltransferase activity"/>
    <property type="evidence" value="ECO:0007669"/>
    <property type="project" value="InterPro"/>
</dbReference>
<organism evidence="5 6">
    <name type="scientific">Mycoplasmopsis mucosicanis</name>
    <dbReference type="NCBI Taxonomy" id="458208"/>
    <lineage>
        <taxon>Bacteria</taxon>
        <taxon>Bacillati</taxon>
        <taxon>Mycoplasmatota</taxon>
        <taxon>Mycoplasmoidales</taxon>
        <taxon>Metamycoplasmataceae</taxon>
        <taxon>Mycoplasmopsis</taxon>
    </lineage>
</organism>
<dbReference type="InterPro" id="IPR029063">
    <property type="entry name" value="SAM-dependent_MTases_sf"/>
</dbReference>
<evidence type="ECO:0000256" key="3">
    <source>
        <dbReference type="RuleBase" id="RU362026"/>
    </source>
</evidence>
<dbReference type="Pfam" id="PF01555">
    <property type="entry name" value="N6_N4_Mtase"/>
    <property type="match status" value="1"/>
</dbReference>
<dbReference type="SUPFAM" id="SSF53335">
    <property type="entry name" value="S-adenosyl-L-methionine-dependent methyltransferases"/>
    <property type="match status" value="1"/>
</dbReference>
<evidence type="ECO:0000313" key="5">
    <source>
        <dbReference type="EMBL" id="TQC54066.1"/>
    </source>
</evidence>
<dbReference type="AlphaFoldDB" id="A0A507SSK1"/>
<protein>
    <recommendedName>
        <fullName evidence="3">Methyltransferase</fullName>
        <ecNumber evidence="3">2.1.1.-</ecNumber>
    </recommendedName>
</protein>
<comment type="similarity">
    <text evidence="3">Belongs to the N(4)/N(6)-methyltransferase family.</text>
</comment>
<dbReference type="Proteomes" id="UP000320801">
    <property type="component" value="Unassembled WGS sequence"/>
</dbReference>
<keyword evidence="2 5" id="KW-0808">Transferase</keyword>
<evidence type="ECO:0000313" key="6">
    <source>
        <dbReference type="Proteomes" id="UP000320801"/>
    </source>
</evidence>
<dbReference type="GO" id="GO:0032259">
    <property type="term" value="P:methylation"/>
    <property type="evidence" value="ECO:0007669"/>
    <property type="project" value="UniProtKB-KW"/>
</dbReference>
<name>A0A507SSK1_9BACT</name>
<evidence type="ECO:0000256" key="2">
    <source>
        <dbReference type="ARBA" id="ARBA00022679"/>
    </source>
</evidence>
<dbReference type="Gene3D" id="3.40.50.150">
    <property type="entry name" value="Vaccinia Virus protein VP39"/>
    <property type="match status" value="1"/>
</dbReference>
<dbReference type="InterPro" id="IPR001091">
    <property type="entry name" value="RM_Methyltransferase"/>
</dbReference>
<keyword evidence="1 5" id="KW-0489">Methyltransferase</keyword>
<evidence type="ECO:0000256" key="1">
    <source>
        <dbReference type="ARBA" id="ARBA00022603"/>
    </source>
</evidence>
<feature type="domain" description="DNA methylase N-4/N-6" evidence="4">
    <location>
        <begin position="11"/>
        <end position="204"/>
    </location>
</feature>
<sequence length="211" mass="24816">MPLNFTENIAIFIHNEKANSKRIFNNISQSIEIDKSVHFCRWYAQQMLKFINKPRRKIHSELGHRKLEFWFYYTGEHFGILSEVLYNQLIDKYQINKWKDFVSYSHLKEIWNNEKKNSSGIKLEGSKYSNTLNNVLNVAKENIYLHPTQKPVELMEKLVLMYSNEGCTVLDCFMGSGSTGVAAIRNNRNFLGCELDKKYFDIAVSRIENEQ</sequence>
<accession>A0A507SSK1</accession>
<gene>
    <name evidence="5" type="ORF">E1I18_00990</name>
</gene>
<dbReference type="EMBL" id="SMDN01000003">
    <property type="protein sequence ID" value="TQC54066.1"/>
    <property type="molecule type" value="Genomic_DNA"/>
</dbReference>
<proteinExistence type="inferred from homology"/>